<evidence type="ECO:0000256" key="14">
    <source>
        <dbReference type="RuleBase" id="RU004161"/>
    </source>
</evidence>
<dbReference type="PIRSF" id="PIRSF001415">
    <property type="entry name" value="Porphbilin_synth"/>
    <property type="match status" value="1"/>
</dbReference>
<organism evidence="15 16">
    <name type="scientific">Desulfovibrio subterraneus</name>
    <dbReference type="NCBI Taxonomy" id="2718620"/>
    <lineage>
        <taxon>Bacteria</taxon>
        <taxon>Pseudomonadati</taxon>
        <taxon>Thermodesulfobacteriota</taxon>
        <taxon>Desulfovibrionia</taxon>
        <taxon>Desulfovibrionales</taxon>
        <taxon>Desulfovibrionaceae</taxon>
        <taxon>Desulfovibrio</taxon>
    </lineage>
</organism>
<dbReference type="AlphaFoldDB" id="A0A7J0BF80"/>
<dbReference type="Pfam" id="PF00490">
    <property type="entry name" value="ALAD"/>
    <property type="match status" value="1"/>
</dbReference>
<keyword evidence="13" id="KW-0460">Magnesium</keyword>
<evidence type="ECO:0000256" key="2">
    <source>
        <dbReference type="ARBA" id="ARBA00008055"/>
    </source>
</evidence>
<feature type="binding site" evidence="13">
    <location>
        <position position="238"/>
    </location>
    <ligand>
        <name>Mg(2+)</name>
        <dbReference type="ChEBI" id="CHEBI:18420"/>
    </ligand>
</feature>
<feature type="binding site" evidence="11">
    <location>
        <position position="222"/>
    </location>
    <ligand>
        <name>5-aminolevulinate</name>
        <dbReference type="ChEBI" id="CHEBI:356416"/>
        <label>1</label>
    </ligand>
</feature>
<comment type="catalytic activity">
    <reaction evidence="9">
        <text>2 5-aminolevulinate = porphobilinogen + 2 H2O + H(+)</text>
        <dbReference type="Rhea" id="RHEA:24064"/>
        <dbReference type="ChEBI" id="CHEBI:15377"/>
        <dbReference type="ChEBI" id="CHEBI:15378"/>
        <dbReference type="ChEBI" id="CHEBI:58126"/>
        <dbReference type="ChEBI" id="CHEBI:356416"/>
        <dbReference type="EC" id="4.2.1.24"/>
    </reaction>
</comment>
<dbReference type="GO" id="GO:0005829">
    <property type="term" value="C:cytosol"/>
    <property type="evidence" value="ECO:0007669"/>
    <property type="project" value="TreeGrafter"/>
</dbReference>
<keyword evidence="12" id="KW-0862">Zinc</keyword>
<feature type="binding site" evidence="12">
    <location>
        <position position="131"/>
    </location>
    <ligand>
        <name>Zn(2+)</name>
        <dbReference type="ChEBI" id="CHEBI:29105"/>
        <note>catalytic</note>
    </ligand>
</feature>
<dbReference type="GO" id="GO:0004655">
    <property type="term" value="F:porphobilinogen synthase activity"/>
    <property type="evidence" value="ECO:0007669"/>
    <property type="project" value="UniProtKB-EC"/>
</dbReference>
<name>A0A7J0BF80_9BACT</name>
<evidence type="ECO:0000256" key="7">
    <source>
        <dbReference type="ARBA" id="ARBA00023244"/>
    </source>
</evidence>
<dbReference type="SUPFAM" id="SSF51569">
    <property type="entry name" value="Aldolase"/>
    <property type="match status" value="1"/>
</dbReference>
<feature type="binding site" evidence="11">
    <location>
        <position position="318"/>
    </location>
    <ligand>
        <name>5-aminolevulinate</name>
        <dbReference type="ChEBI" id="CHEBI:356416"/>
        <label>2</label>
    </ligand>
</feature>
<dbReference type="PANTHER" id="PTHR11458:SF0">
    <property type="entry name" value="DELTA-AMINOLEVULINIC ACID DEHYDRATASE"/>
    <property type="match status" value="1"/>
</dbReference>
<protein>
    <recommendedName>
        <fullName evidence="4">Delta-aminolevulinic acid dehydratase</fullName>
        <ecNumber evidence="3">4.2.1.24</ecNumber>
    </recommendedName>
    <alternativeName>
        <fullName evidence="8">Porphobilinogen synthase</fullName>
    </alternativeName>
</protein>
<dbReference type="NCBIfam" id="NF006762">
    <property type="entry name" value="PRK09283.1"/>
    <property type="match status" value="1"/>
</dbReference>
<evidence type="ECO:0000256" key="11">
    <source>
        <dbReference type="PIRSR" id="PIRSR001415-2"/>
    </source>
</evidence>
<feature type="active site" description="Schiff-base intermediate with substrate" evidence="10">
    <location>
        <position position="200"/>
    </location>
</feature>
<comment type="caution">
    <text evidence="15">The sequence shown here is derived from an EMBL/GenBank/DDBJ whole genome shotgun (WGS) entry which is preliminary data.</text>
</comment>
<evidence type="ECO:0000256" key="4">
    <source>
        <dbReference type="ARBA" id="ARBA00020771"/>
    </source>
</evidence>
<dbReference type="GO" id="GO:0006782">
    <property type="term" value="P:protoporphyrinogen IX biosynthetic process"/>
    <property type="evidence" value="ECO:0007669"/>
    <property type="project" value="UniProtKB-UniPathway"/>
</dbReference>
<gene>
    <name evidence="15" type="primary">hemB</name>
    <name evidence="15" type="ORF">DSM101010T_01800</name>
</gene>
<feature type="binding site" evidence="11">
    <location>
        <position position="210"/>
    </location>
    <ligand>
        <name>5-aminolevulinate</name>
        <dbReference type="ChEBI" id="CHEBI:356416"/>
        <label>1</label>
    </ligand>
</feature>
<evidence type="ECO:0000256" key="6">
    <source>
        <dbReference type="ARBA" id="ARBA00023239"/>
    </source>
</evidence>
<dbReference type="EC" id="4.2.1.24" evidence="3"/>
<evidence type="ECO:0000256" key="9">
    <source>
        <dbReference type="ARBA" id="ARBA00047651"/>
    </source>
</evidence>
<dbReference type="PRINTS" id="PR00144">
    <property type="entry name" value="DALDHYDRTASE"/>
</dbReference>
<evidence type="ECO:0000313" key="16">
    <source>
        <dbReference type="Proteomes" id="UP000503840"/>
    </source>
</evidence>
<dbReference type="EMBL" id="BLVO01000004">
    <property type="protein sequence ID" value="GFM31815.1"/>
    <property type="molecule type" value="Genomic_DNA"/>
</dbReference>
<reference evidence="15 16" key="1">
    <citation type="submission" date="2020-05" db="EMBL/GenBank/DDBJ databases">
        <title>Draft genome sequence of Desulfovibrio sp. strain HN2T.</title>
        <authorList>
            <person name="Ueno A."/>
            <person name="Tamazawa S."/>
            <person name="Tamamura S."/>
            <person name="Murakami T."/>
            <person name="Kiyama T."/>
            <person name="Inomata H."/>
            <person name="Amano Y."/>
            <person name="Miyakawa K."/>
            <person name="Tamaki H."/>
            <person name="Naganuma T."/>
            <person name="Kaneko K."/>
        </authorList>
    </citation>
    <scope>NUCLEOTIDE SEQUENCE [LARGE SCALE GENOMIC DNA]</scope>
    <source>
        <strain evidence="15 16">HN2</strain>
    </source>
</reference>
<evidence type="ECO:0000256" key="12">
    <source>
        <dbReference type="PIRSR" id="PIRSR001415-3"/>
    </source>
</evidence>
<comment type="similarity">
    <text evidence="2 14">Belongs to the ALAD family.</text>
</comment>
<dbReference type="GO" id="GO:0008270">
    <property type="term" value="F:zinc ion binding"/>
    <property type="evidence" value="ECO:0007669"/>
    <property type="project" value="TreeGrafter"/>
</dbReference>
<proteinExistence type="inferred from homology"/>
<dbReference type="RefSeq" id="WP_174403516.1">
    <property type="nucleotide sequence ID" value="NZ_BLVO01000004.1"/>
</dbReference>
<dbReference type="InterPro" id="IPR001731">
    <property type="entry name" value="ALAD"/>
</dbReference>
<dbReference type="PANTHER" id="PTHR11458">
    <property type="entry name" value="DELTA-AMINOLEVULINIC ACID DEHYDRATASE"/>
    <property type="match status" value="1"/>
</dbReference>
<keyword evidence="5" id="KW-0350">Heme biosynthesis</keyword>
<feature type="active site" description="Schiff-base intermediate with substrate" evidence="10">
    <location>
        <position position="253"/>
    </location>
</feature>
<evidence type="ECO:0000256" key="13">
    <source>
        <dbReference type="PIRSR" id="PIRSR001415-5"/>
    </source>
</evidence>
<keyword evidence="6" id="KW-0456">Lyase</keyword>
<dbReference type="SMART" id="SM01004">
    <property type="entry name" value="ALAD"/>
    <property type="match status" value="1"/>
</dbReference>
<keyword evidence="16" id="KW-1185">Reference proteome</keyword>
<dbReference type="Proteomes" id="UP000503840">
    <property type="component" value="Unassembled WGS sequence"/>
</dbReference>
<evidence type="ECO:0000256" key="3">
    <source>
        <dbReference type="ARBA" id="ARBA00012053"/>
    </source>
</evidence>
<dbReference type="FunFam" id="3.20.20.70:FF:000019">
    <property type="entry name" value="Delta-aminolevulinic acid dehydratase"/>
    <property type="match status" value="1"/>
</dbReference>
<dbReference type="CDD" id="cd00384">
    <property type="entry name" value="ALAD_PBGS"/>
    <property type="match status" value="1"/>
</dbReference>
<evidence type="ECO:0000313" key="15">
    <source>
        <dbReference type="EMBL" id="GFM31815.1"/>
    </source>
</evidence>
<dbReference type="InterPro" id="IPR013785">
    <property type="entry name" value="Aldolase_TIM"/>
</dbReference>
<evidence type="ECO:0000256" key="5">
    <source>
        <dbReference type="ARBA" id="ARBA00023133"/>
    </source>
</evidence>
<evidence type="ECO:0000256" key="8">
    <source>
        <dbReference type="ARBA" id="ARBA00032837"/>
    </source>
</evidence>
<dbReference type="Gene3D" id="3.20.20.70">
    <property type="entry name" value="Aldolase class I"/>
    <property type="match status" value="1"/>
</dbReference>
<comment type="pathway">
    <text evidence="1">Porphyrin-containing compound metabolism; protoporphyrin-IX biosynthesis; coproporphyrinogen-III from 5-aminolevulinate: step 1/4.</text>
</comment>
<evidence type="ECO:0000256" key="1">
    <source>
        <dbReference type="ARBA" id="ARBA00004694"/>
    </source>
</evidence>
<accession>A0A7J0BF80</accession>
<keyword evidence="12" id="KW-0479">Metal-binding</keyword>
<feature type="binding site" evidence="11">
    <location>
        <position position="279"/>
    </location>
    <ligand>
        <name>5-aminolevulinate</name>
        <dbReference type="ChEBI" id="CHEBI:356416"/>
        <label>2</label>
    </ligand>
</feature>
<keyword evidence="7" id="KW-0627">Porphyrin biosynthesis</keyword>
<dbReference type="UniPathway" id="UPA00251">
    <property type="reaction ID" value="UER00318"/>
</dbReference>
<sequence length="330" mass="36324">MADFFRGRRLRRTAALRELVRENEVRAQDLIMPYFVVDTDDASFRKPIGSMPGQYQLSLQEFEKQVGAAVKNGLRSVILFGIPKTKDGVGSEGYADDGIVQKAVRLCKQRWPELVVVTDVCLCEYTDHGHCGLLRKENGEVTVENDATLTLLARTAVSHAKAGADIVAPSDMMDGRVLAIREALDEAGFDNIPVMSYAVKYASAFYGPFREAAESAPQSGDRKSYQMDPANSREALREATADVLEEADFLMVKPAGPYLDIIRMVRDEFDLPVAAYQVSGEYSMIMAAAQNGWINGDAVAMESLLGIKRAGADLIISYFTEDFLARGLVK</sequence>
<feature type="binding site" evidence="12">
    <location>
        <position position="121"/>
    </location>
    <ligand>
        <name>Zn(2+)</name>
        <dbReference type="ChEBI" id="CHEBI:29105"/>
        <note>catalytic</note>
    </ligand>
</feature>
<evidence type="ECO:0000256" key="10">
    <source>
        <dbReference type="PIRSR" id="PIRSR001415-1"/>
    </source>
</evidence>
<feature type="binding site" evidence="12">
    <location>
        <position position="123"/>
    </location>
    <ligand>
        <name>Zn(2+)</name>
        <dbReference type="ChEBI" id="CHEBI:29105"/>
        <note>catalytic</note>
    </ligand>
</feature>